<feature type="compositionally biased region" description="Basic residues" evidence="1">
    <location>
        <begin position="94"/>
        <end position="107"/>
    </location>
</feature>
<feature type="signal peptide" evidence="2">
    <location>
        <begin position="1"/>
        <end position="18"/>
    </location>
</feature>
<keyword evidence="4" id="KW-1185">Reference proteome</keyword>
<accession>A0A8X6WZL2</accession>
<protein>
    <recommendedName>
        <fullName evidence="5">C2H2-type domain-containing protein</fullName>
    </recommendedName>
</protein>
<feature type="region of interest" description="Disordered" evidence="1">
    <location>
        <begin position="79"/>
        <end position="126"/>
    </location>
</feature>
<evidence type="ECO:0000256" key="1">
    <source>
        <dbReference type="SAM" id="MobiDB-lite"/>
    </source>
</evidence>
<name>A0A8X6WZL2_9ARAC</name>
<comment type="caution">
    <text evidence="3">The sequence shown here is derived from an EMBL/GenBank/DDBJ whole genome shotgun (WGS) entry which is preliminary data.</text>
</comment>
<reference evidence="3" key="1">
    <citation type="submission" date="2020-08" db="EMBL/GenBank/DDBJ databases">
        <title>Multicomponent nature underlies the extraordinary mechanical properties of spider dragline silk.</title>
        <authorList>
            <person name="Kono N."/>
            <person name="Nakamura H."/>
            <person name="Mori M."/>
            <person name="Yoshida Y."/>
            <person name="Ohtoshi R."/>
            <person name="Malay A.D."/>
            <person name="Moran D.A.P."/>
            <person name="Tomita M."/>
            <person name="Numata K."/>
            <person name="Arakawa K."/>
        </authorList>
    </citation>
    <scope>NUCLEOTIDE SEQUENCE</scope>
</reference>
<dbReference type="AlphaFoldDB" id="A0A8X6WZL2"/>
<dbReference type="EMBL" id="BMAV01003778">
    <property type="protein sequence ID" value="GFY43615.1"/>
    <property type="molecule type" value="Genomic_DNA"/>
</dbReference>
<sequence>MFKSVLFIGLRAAGLLLGEQWKTTGPLKVRPFPMDYAAKAKKNLFKCQRCPHVFYTAVRFEEHQLGDRLESPIGLHHIHDQAQEQSHESADPPRKRRRTKRRRKPHNPARQVVRESQPDDPCQPTRNRAVVLLTPPENPAQPVDTLRSPATMEVSTKQAVPQGPPFLDMAELPDIPDMHTRKVVRSPTPTTYY</sequence>
<feature type="compositionally biased region" description="Basic and acidic residues" evidence="1">
    <location>
        <begin position="79"/>
        <end position="93"/>
    </location>
</feature>
<feature type="chain" id="PRO_5036466527" description="C2H2-type domain-containing protein" evidence="2">
    <location>
        <begin position="19"/>
        <end position="193"/>
    </location>
</feature>
<evidence type="ECO:0008006" key="5">
    <source>
        <dbReference type="Google" id="ProtNLM"/>
    </source>
</evidence>
<keyword evidence="2" id="KW-0732">Signal</keyword>
<proteinExistence type="predicted"/>
<evidence type="ECO:0000313" key="3">
    <source>
        <dbReference type="EMBL" id="GFY43615.1"/>
    </source>
</evidence>
<gene>
    <name evidence="3" type="ORF">TNIN_72731</name>
</gene>
<organism evidence="3 4">
    <name type="scientific">Trichonephila inaurata madagascariensis</name>
    <dbReference type="NCBI Taxonomy" id="2747483"/>
    <lineage>
        <taxon>Eukaryota</taxon>
        <taxon>Metazoa</taxon>
        <taxon>Ecdysozoa</taxon>
        <taxon>Arthropoda</taxon>
        <taxon>Chelicerata</taxon>
        <taxon>Arachnida</taxon>
        <taxon>Araneae</taxon>
        <taxon>Araneomorphae</taxon>
        <taxon>Entelegynae</taxon>
        <taxon>Araneoidea</taxon>
        <taxon>Nephilidae</taxon>
        <taxon>Trichonephila</taxon>
        <taxon>Trichonephila inaurata</taxon>
    </lineage>
</organism>
<dbReference type="Proteomes" id="UP000886998">
    <property type="component" value="Unassembled WGS sequence"/>
</dbReference>
<evidence type="ECO:0000313" key="4">
    <source>
        <dbReference type="Proteomes" id="UP000886998"/>
    </source>
</evidence>
<evidence type="ECO:0000256" key="2">
    <source>
        <dbReference type="SAM" id="SignalP"/>
    </source>
</evidence>